<proteinExistence type="predicted"/>
<accession>A0AAW0A4I3</accession>
<reference evidence="1 2" key="1">
    <citation type="journal article" date="2024" name="J Genomics">
        <title>Draft genome sequencing and assembly of Favolaschia claudopus CIRM-BRFM 2984 isolated from oak limbs.</title>
        <authorList>
            <person name="Navarro D."/>
            <person name="Drula E."/>
            <person name="Chaduli D."/>
            <person name="Cazenave R."/>
            <person name="Ahrendt S."/>
            <person name="Wang J."/>
            <person name="Lipzen A."/>
            <person name="Daum C."/>
            <person name="Barry K."/>
            <person name="Grigoriev I.V."/>
            <person name="Favel A."/>
            <person name="Rosso M.N."/>
            <person name="Martin F."/>
        </authorList>
    </citation>
    <scope>NUCLEOTIDE SEQUENCE [LARGE SCALE GENOMIC DNA]</scope>
    <source>
        <strain evidence="1 2">CIRM-BRFM 2984</strain>
    </source>
</reference>
<comment type="caution">
    <text evidence="1">The sequence shown here is derived from an EMBL/GenBank/DDBJ whole genome shotgun (WGS) entry which is preliminary data.</text>
</comment>
<organism evidence="1 2">
    <name type="scientific">Favolaschia claudopus</name>
    <dbReference type="NCBI Taxonomy" id="2862362"/>
    <lineage>
        <taxon>Eukaryota</taxon>
        <taxon>Fungi</taxon>
        <taxon>Dikarya</taxon>
        <taxon>Basidiomycota</taxon>
        <taxon>Agaricomycotina</taxon>
        <taxon>Agaricomycetes</taxon>
        <taxon>Agaricomycetidae</taxon>
        <taxon>Agaricales</taxon>
        <taxon>Marasmiineae</taxon>
        <taxon>Mycenaceae</taxon>
        <taxon>Favolaschia</taxon>
    </lineage>
</organism>
<dbReference type="EMBL" id="JAWWNJ010000088">
    <property type="protein sequence ID" value="KAK7000536.1"/>
    <property type="molecule type" value="Genomic_DNA"/>
</dbReference>
<evidence type="ECO:0000313" key="1">
    <source>
        <dbReference type="EMBL" id="KAK7000536.1"/>
    </source>
</evidence>
<dbReference type="AlphaFoldDB" id="A0AAW0A4I3"/>
<evidence type="ECO:0000313" key="2">
    <source>
        <dbReference type="Proteomes" id="UP001362999"/>
    </source>
</evidence>
<protein>
    <recommendedName>
        <fullName evidence="3">F-box domain-containing protein</fullName>
    </recommendedName>
</protein>
<dbReference type="Proteomes" id="UP001362999">
    <property type="component" value="Unassembled WGS sequence"/>
</dbReference>
<name>A0AAW0A4I3_9AGAR</name>
<keyword evidence="2" id="KW-1185">Reference proteome</keyword>
<sequence length="198" mass="21693">MPQNPLNVQELREHCIGFLAGSPESLMSCALVARSWVNVAQANLFRAPLLVNWRILDDAPTATRFYDAVNSAPHLARYVRAIGIQLLPHQHRASSGSIAFNLSAPRPSLSYLRLDIMSVSGSRETPQKLQSTSLHPFDLDHVKSLEVPDSCSLIWDSIPPATRSAIEVLQLGIPGSTAVDLSTYPNLQLLRLRLPPAA</sequence>
<evidence type="ECO:0008006" key="3">
    <source>
        <dbReference type="Google" id="ProtNLM"/>
    </source>
</evidence>
<gene>
    <name evidence="1" type="ORF">R3P38DRAFT_3218645</name>
</gene>